<dbReference type="Pfam" id="PF12010">
    <property type="entry name" value="DUF3502"/>
    <property type="match status" value="1"/>
</dbReference>
<evidence type="ECO:0000313" key="3">
    <source>
        <dbReference type="EMBL" id="HIV26388.1"/>
    </source>
</evidence>
<dbReference type="SUPFAM" id="SSF53850">
    <property type="entry name" value="Periplasmic binding protein-like II"/>
    <property type="match status" value="1"/>
</dbReference>
<dbReference type="Proteomes" id="UP000886884">
    <property type="component" value="Unassembled WGS sequence"/>
</dbReference>
<sequence>MKKLMSAILALLMVLSVASFAGAESEPIKLTWAMGTGDVAPIDNAMVLEELNKMSREAIGVECDIQYFTNDQIQLSIQSGEVYDIYYTCSWYNNFNQCVSQGLFANLDGKIEELAPDLYASMTEDVWALAHSADGGLYGIPVKKDYAIMNFITYPADIAAELGFEIPEKIGAWSELTDFLVAWKETLPENEYPVLVGGNPPGMESSFDFIDRTAMIGCVFGTTEVVSVFDDPAVMERYRTMADWYALGLVNPDAAQLTETSVDTTKERISFVQAWPGYDFSVSNGYNTEMTCYFGPNLSTDGVQGSMNALSITLEDDPARMEAALKYIELVHVDKLFCDTMRYGVQGYHWNYVTEEQSEACAGGVLRTEVGTSNYNPWGFSQPAYFFTSIEVSQAQVDGTAKAPVLNQYELYDEAIETSANVSAISGFTWDSSAWTQNLAEITAIKEEYYTDFATGTIPIDDIFEEFMGKMNDAGLQDMIADAQAQLDAYLESKGA</sequence>
<reference evidence="3" key="2">
    <citation type="journal article" date="2021" name="PeerJ">
        <title>Extensive microbial diversity within the chicken gut microbiome revealed by metagenomics and culture.</title>
        <authorList>
            <person name="Gilroy R."/>
            <person name="Ravi A."/>
            <person name="Getino M."/>
            <person name="Pursley I."/>
            <person name="Horton D.L."/>
            <person name="Alikhan N.F."/>
            <person name="Baker D."/>
            <person name="Gharbi K."/>
            <person name="Hall N."/>
            <person name="Watson M."/>
            <person name="Adriaenssens E.M."/>
            <person name="Foster-Nyarko E."/>
            <person name="Jarju S."/>
            <person name="Secka A."/>
            <person name="Antonio M."/>
            <person name="Oren A."/>
            <person name="Chaudhuri R.R."/>
            <person name="La Ragione R."/>
            <person name="Hildebrand F."/>
            <person name="Pallen M.J."/>
        </authorList>
    </citation>
    <scope>NUCLEOTIDE SEQUENCE</scope>
    <source>
        <strain evidence="3">CHK183-6373</strain>
    </source>
</reference>
<feature type="chain" id="PRO_5038843747" evidence="1">
    <location>
        <begin position="22"/>
        <end position="496"/>
    </location>
</feature>
<feature type="signal peptide" evidence="1">
    <location>
        <begin position="1"/>
        <end position="21"/>
    </location>
</feature>
<keyword evidence="1" id="KW-0732">Signal</keyword>
<organism evidence="3 4">
    <name type="scientific">Candidatus Ornithocaccomicrobium faecavium</name>
    <dbReference type="NCBI Taxonomy" id="2840890"/>
    <lineage>
        <taxon>Bacteria</taxon>
        <taxon>Bacillati</taxon>
        <taxon>Bacillota</taxon>
        <taxon>Clostridia</taxon>
        <taxon>Candidatus Ornithocaccomicrobium</taxon>
    </lineage>
</organism>
<name>A0A9D1P4C6_9FIRM</name>
<gene>
    <name evidence="3" type="ORF">IAA64_00335</name>
</gene>
<evidence type="ECO:0000256" key="1">
    <source>
        <dbReference type="SAM" id="SignalP"/>
    </source>
</evidence>
<dbReference type="InterPro" id="IPR022627">
    <property type="entry name" value="DUF3502"/>
</dbReference>
<dbReference type="PANTHER" id="PTHR43649:SF17">
    <property type="entry name" value="ABC TRANSPORTER SOLUTE BINDING PROTEIN-SUGAR TRANSPORT"/>
    <property type="match status" value="1"/>
</dbReference>
<evidence type="ECO:0000259" key="2">
    <source>
        <dbReference type="Pfam" id="PF12010"/>
    </source>
</evidence>
<proteinExistence type="predicted"/>
<dbReference type="EMBL" id="DVOT01000007">
    <property type="protein sequence ID" value="HIV26388.1"/>
    <property type="molecule type" value="Genomic_DNA"/>
</dbReference>
<protein>
    <submittedName>
        <fullName evidence="3">DUF3502 domain-containing protein</fullName>
    </submittedName>
</protein>
<reference evidence="3" key="1">
    <citation type="submission" date="2020-10" db="EMBL/GenBank/DDBJ databases">
        <authorList>
            <person name="Gilroy R."/>
        </authorList>
    </citation>
    <scope>NUCLEOTIDE SEQUENCE</scope>
    <source>
        <strain evidence="3">CHK183-6373</strain>
    </source>
</reference>
<evidence type="ECO:0000313" key="4">
    <source>
        <dbReference type="Proteomes" id="UP000886884"/>
    </source>
</evidence>
<dbReference type="Gene3D" id="3.40.190.10">
    <property type="entry name" value="Periplasmic binding protein-like II"/>
    <property type="match status" value="2"/>
</dbReference>
<comment type="caution">
    <text evidence="3">The sequence shown here is derived from an EMBL/GenBank/DDBJ whole genome shotgun (WGS) entry which is preliminary data.</text>
</comment>
<accession>A0A9D1P4C6</accession>
<dbReference type="PANTHER" id="PTHR43649">
    <property type="entry name" value="ARABINOSE-BINDING PROTEIN-RELATED"/>
    <property type="match status" value="1"/>
</dbReference>
<dbReference type="InterPro" id="IPR050490">
    <property type="entry name" value="Bact_solute-bd_prot1"/>
</dbReference>
<feature type="domain" description="DUF3502" evidence="2">
    <location>
        <begin position="425"/>
        <end position="491"/>
    </location>
</feature>
<dbReference type="AlphaFoldDB" id="A0A9D1P4C6"/>